<dbReference type="Proteomes" id="UP000667802">
    <property type="component" value="Unassembled WGS sequence"/>
</dbReference>
<dbReference type="Gene3D" id="3.40.50.620">
    <property type="entry name" value="HUPs"/>
    <property type="match status" value="1"/>
</dbReference>
<evidence type="ECO:0000259" key="1">
    <source>
        <dbReference type="Pfam" id="PF01507"/>
    </source>
</evidence>
<dbReference type="InterPro" id="IPR014729">
    <property type="entry name" value="Rossmann-like_a/b/a_fold"/>
</dbReference>
<evidence type="ECO:0000313" key="3">
    <source>
        <dbReference type="Proteomes" id="UP000667802"/>
    </source>
</evidence>
<name>A0AAP5IG61_9CYAN</name>
<dbReference type="EMBL" id="JAALHA020000038">
    <property type="protein sequence ID" value="MDR9900734.1"/>
    <property type="molecule type" value="Genomic_DNA"/>
</dbReference>
<dbReference type="InterPro" id="IPR002500">
    <property type="entry name" value="PAPS_reduct_dom"/>
</dbReference>
<keyword evidence="3" id="KW-1185">Reference proteome</keyword>
<proteinExistence type="predicted"/>
<organism evidence="2 3">
    <name type="scientific">Aetokthonos hydrillicola Thurmond2011</name>
    <dbReference type="NCBI Taxonomy" id="2712845"/>
    <lineage>
        <taxon>Bacteria</taxon>
        <taxon>Bacillati</taxon>
        <taxon>Cyanobacteriota</taxon>
        <taxon>Cyanophyceae</taxon>
        <taxon>Nostocales</taxon>
        <taxon>Hapalosiphonaceae</taxon>
        <taxon>Aetokthonos</taxon>
    </lineage>
</organism>
<dbReference type="RefSeq" id="WP_208344300.1">
    <property type="nucleotide sequence ID" value="NZ_CAWQFN010000490.1"/>
</dbReference>
<reference evidence="3" key="1">
    <citation type="journal article" date="2021" name="Science">
        <title>Hunting the eagle killer: A cyanobacterial neurotoxin causes vacuolar myelinopathy.</title>
        <authorList>
            <person name="Breinlinger S."/>
            <person name="Phillips T.J."/>
            <person name="Haram B.N."/>
            <person name="Mares J."/>
            <person name="Martinez Yerena J.A."/>
            <person name="Hrouzek P."/>
            <person name="Sobotka R."/>
            <person name="Henderson W.M."/>
            <person name="Schmieder P."/>
            <person name="Williams S.M."/>
            <person name="Lauderdale J.D."/>
            <person name="Wilde H.D."/>
            <person name="Gerrin W."/>
            <person name="Kust A."/>
            <person name="Washington J.W."/>
            <person name="Wagner C."/>
            <person name="Geier B."/>
            <person name="Liebeke M."/>
            <person name="Enke H."/>
            <person name="Niedermeyer T.H.J."/>
            <person name="Wilde S.B."/>
        </authorList>
    </citation>
    <scope>NUCLEOTIDE SEQUENCE [LARGE SCALE GENOMIC DNA]</scope>
    <source>
        <strain evidence="3">Thurmond2011</strain>
    </source>
</reference>
<gene>
    <name evidence="2" type="ORF">G7B40_040310</name>
</gene>
<dbReference type="AlphaFoldDB" id="A0AAP5IG61"/>
<feature type="domain" description="Phosphoadenosine phosphosulphate reductase" evidence="1">
    <location>
        <begin position="132"/>
        <end position="236"/>
    </location>
</feature>
<comment type="caution">
    <text evidence="2">The sequence shown here is derived from an EMBL/GenBank/DDBJ whole genome shotgun (WGS) entry which is preliminary data.</text>
</comment>
<evidence type="ECO:0000313" key="2">
    <source>
        <dbReference type="EMBL" id="MDR9900734.1"/>
    </source>
</evidence>
<dbReference type="Pfam" id="PF01507">
    <property type="entry name" value="PAPS_reduct"/>
    <property type="match status" value="1"/>
</dbReference>
<protein>
    <submittedName>
        <fullName evidence="2">Phosphoadenosine phosphosulfate reductase family protein</fullName>
    </submittedName>
</protein>
<dbReference type="SUPFAM" id="SSF52402">
    <property type="entry name" value="Adenine nucleotide alpha hydrolases-like"/>
    <property type="match status" value="1"/>
</dbReference>
<accession>A0AAP5IG61</accession>
<sequence length="304" mass="35460">MRIVDALPPTRYAQAAAHARTEQFKNLKAKTITRVQQWYVEPRVNKNIAPGLWFGYGKDSMATALILELAGLDYTHLIIKNGADLPQHWLVETEWQEYLGELYFEDYTTDRPFPNIIRAYLDWGNTYGLKTKEGKLLNFWDWGAVAESITYEALYQFHHLYGEGEENVMYLWGNRAGEGMERAFEINREGMFQFHDQDDKEALPYIRTLPLGDWKDIDVWALLVSEDAPVSPIYSMHQIPQKQGNKAFPRTLWYCTPEILCSQYYKWLAYYAPVQLKELCDLFPEIQARFTEGKGKTQGGKRMK</sequence>
<dbReference type="GO" id="GO:0003824">
    <property type="term" value="F:catalytic activity"/>
    <property type="evidence" value="ECO:0007669"/>
    <property type="project" value="InterPro"/>
</dbReference>